<dbReference type="HOGENOM" id="CLU_711483_0_0_10"/>
<dbReference type="GO" id="GO:0009252">
    <property type="term" value="P:peptidoglycan biosynthetic process"/>
    <property type="evidence" value="ECO:0007669"/>
    <property type="project" value="UniProtKB-UniPathway"/>
</dbReference>
<keyword evidence="8" id="KW-0812">Transmembrane</keyword>
<evidence type="ECO:0000256" key="2">
    <source>
        <dbReference type="ARBA" id="ARBA00005992"/>
    </source>
</evidence>
<keyword evidence="11" id="KW-1185">Reference proteome</keyword>
<dbReference type="UniPathway" id="UPA00219"/>
<dbReference type="InterPro" id="IPR038063">
    <property type="entry name" value="Transpep_catalytic_dom"/>
</dbReference>
<gene>
    <name evidence="10" type="ordered locus">Rmar_0610</name>
</gene>
<evidence type="ECO:0000256" key="7">
    <source>
        <dbReference type="PROSITE-ProRule" id="PRU01373"/>
    </source>
</evidence>
<dbReference type="PANTHER" id="PTHR36699:SF1">
    <property type="entry name" value="L,D-TRANSPEPTIDASE YAFK-RELATED"/>
    <property type="match status" value="1"/>
</dbReference>
<comment type="pathway">
    <text evidence="1 7">Cell wall biogenesis; peptidoglycan biosynthesis.</text>
</comment>
<comment type="similarity">
    <text evidence="2">Belongs to the YkuD family.</text>
</comment>
<feature type="active site" description="Proton donor/acceptor" evidence="7">
    <location>
        <position position="333"/>
    </location>
</feature>
<feature type="domain" description="L,D-TPase catalytic" evidence="9">
    <location>
        <begin position="233"/>
        <end position="370"/>
    </location>
</feature>
<evidence type="ECO:0000256" key="5">
    <source>
        <dbReference type="ARBA" id="ARBA00022984"/>
    </source>
</evidence>
<dbReference type="Pfam" id="PF03734">
    <property type="entry name" value="YkuD"/>
    <property type="match status" value="1"/>
</dbReference>
<evidence type="ECO:0000313" key="11">
    <source>
        <dbReference type="Proteomes" id="UP000002221"/>
    </source>
</evidence>
<dbReference type="GO" id="GO:0004180">
    <property type="term" value="F:carboxypeptidase activity"/>
    <property type="evidence" value="ECO:0007669"/>
    <property type="project" value="UniProtKB-ARBA"/>
</dbReference>
<name>D0MFI3_RHOM4</name>
<dbReference type="GO" id="GO:0008360">
    <property type="term" value="P:regulation of cell shape"/>
    <property type="evidence" value="ECO:0007669"/>
    <property type="project" value="UniProtKB-UniRule"/>
</dbReference>
<evidence type="ECO:0000256" key="1">
    <source>
        <dbReference type="ARBA" id="ARBA00004752"/>
    </source>
</evidence>
<dbReference type="RefSeq" id="WP_012843122.1">
    <property type="nucleotide sequence ID" value="NC_013501.1"/>
</dbReference>
<dbReference type="eggNOG" id="COG3034">
    <property type="taxonomic scope" value="Bacteria"/>
</dbReference>
<keyword evidence="8" id="KW-1133">Transmembrane helix</keyword>
<keyword evidence="5 7" id="KW-0573">Peptidoglycan synthesis</keyword>
<evidence type="ECO:0000256" key="6">
    <source>
        <dbReference type="ARBA" id="ARBA00023316"/>
    </source>
</evidence>
<dbReference type="EMBL" id="CP001807">
    <property type="protein sequence ID" value="ACY47510.1"/>
    <property type="molecule type" value="Genomic_DNA"/>
</dbReference>
<dbReference type="PROSITE" id="PS52029">
    <property type="entry name" value="LD_TPASE"/>
    <property type="match status" value="1"/>
</dbReference>
<dbReference type="AlphaFoldDB" id="D0MFI3"/>
<dbReference type="Proteomes" id="UP000002221">
    <property type="component" value="Chromosome"/>
</dbReference>
<dbReference type="KEGG" id="rmr:Rmar_0610"/>
<dbReference type="PANTHER" id="PTHR36699">
    <property type="entry name" value="LD-TRANSPEPTIDASE"/>
    <property type="match status" value="1"/>
</dbReference>
<keyword evidence="3" id="KW-0808">Transferase</keyword>
<dbReference type="GO" id="GO:0016740">
    <property type="term" value="F:transferase activity"/>
    <property type="evidence" value="ECO:0007669"/>
    <property type="project" value="UniProtKB-KW"/>
</dbReference>
<reference evidence="10 11" key="1">
    <citation type="journal article" date="2009" name="Stand. Genomic Sci.">
        <title>Complete genome sequence of Rhodothermus marinus type strain (R-10).</title>
        <authorList>
            <person name="Nolan M."/>
            <person name="Tindall B.J."/>
            <person name="Pomrenke H."/>
            <person name="Lapidus A."/>
            <person name="Copeland A."/>
            <person name="Glavina Del Rio T."/>
            <person name="Lucas S."/>
            <person name="Chen F."/>
            <person name="Tice H."/>
            <person name="Cheng J.F."/>
            <person name="Saunders E."/>
            <person name="Han C."/>
            <person name="Bruce D."/>
            <person name="Goodwin L."/>
            <person name="Chain P."/>
            <person name="Pitluck S."/>
            <person name="Ovchinikova G."/>
            <person name="Pati A."/>
            <person name="Ivanova N."/>
            <person name="Mavromatis K."/>
            <person name="Chen A."/>
            <person name="Palaniappan K."/>
            <person name="Land M."/>
            <person name="Hauser L."/>
            <person name="Chang Y.J."/>
            <person name="Jeffries C.D."/>
            <person name="Brettin T."/>
            <person name="Goker M."/>
            <person name="Bristow J."/>
            <person name="Eisen J.A."/>
            <person name="Markowitz V."/>
            <person name="Hugenholtz P."/>
            <person name="Kyrpides N.C."/>
            <person name="Klenk H.P."/>
            <person name="Detter J.C."/>
        </authorList>
    </citation>
    <scope>NUCLEOTIDE SEQUENCE [LARGE SCALE GENOMIC DNA]</scope>
    <source>
        <strain evidence="11">ATCC 43812 / DSM 4252 / R-10</strain>
    </source>
</reference>
<accession>D0MFI3</accession>
<keyword evidence="6 7" id="KW-0961">Cell wall biogenesis/degradation</keyword>
<evidence type="ECO:0000313" key="10">
    <source>
        <dbReference type="EMBL" id="ACY47510.1"/>
    </source>
</evidence>
<dbReference type="GO" id="GO:0071555">
    <property type="term" value="P:cell wall organization"/>
    <property type="evidence" value="ECO:0007669"/>
    <property type="project" value="UniProtKB-UniRule"/>
</dbReference>
<keyword evidence="8" id="KW-0472">Membrane</keyword>
<evidence type="ECO:0000256" key="8">
    <source>
        <dbReference type="SAM" id="Phobius"/>
    </source>
</evidence>
<evidence type="ECO:0000256" key="3">
    <source>
        <dbReference type="ARBA" id="ARBA00022679"/>
    </source>
</evidence>
<protein>
    <submittedName>
        <fullName evidence="10">ErfK/YbiS/YcfS/YnhG family protein</fullName>
    </submittedName>
</protein>
<keyword evidence="4 7" id="KW-0133">Cell shape</keyword>
<dbReference type="Gene3D" id="2.40.440.10">
    <property type="entry name" value="L,D-transpeptidase catalytic domain-like"/>
    <property type="match status" value="1"/>
</dbReference>
<dbReference type="OrthoDB" id="9809748at2"/>
<feature type="transmembrane region" description="Helical" evidence="8">
    <location>
        <begin position="20"/>
        <end position="40"/>
    </location>
</feature>
<feature type="active site" description="Nucleophile" evidence="7">
    <location>
        <position position="346"/>
    </location>
</feature>
<dbReference type="SUPFAM" id="SSF141523">
    <property type="entry name" value="L,D-transpeptidase catalytic domain-like"/>
    <property type="match status" value="1"/>
</dbReference>
<dbReference type="CDD" id="cd16913">
    <property type="entry name" value="YkuD_like"/>
    <property type="match status" value="1"/>
</dbReference>
<evidence type="ECO:0000259" key="9">
    <source>
        <dbReference type="PROSITE" id="PS52029"/>
    </source>
</evidence>
<dbReference type="InterPro" id="IPR005490">
    <property type="entry name" value="LD_TPept_cat_dom"/>
</dbReference>
<dbReference type="STRING" id="518766.Rmar_0610"/>
<organism evidence="10 11">
    <name type="scientific">Rhodothermus marinus (strain ATCC 43812 / DSM 4252 / R-10)</name>
    <name type="common">Rhodothermus obamensis</name>
    <dbReference type="NCBI Taxonomy" id="518766"/>
    <lineage>
        <taxon>Bacteria</taxon>
        <taxon>Pseudomonadati</taxon>
        <taxon>Rhodothermota</taxon>
        <taxon>Rhodothermia</taxon>
        <taxon>Rhodothermales</taxon>
        <taxon>Rhodothermaceae</taxon>
        <taxon>Rhodothermus</taxon>
    </lineage>
</organism>
<proteinExistence type="inferred from homology"/>
<sequence length="388" mass="44512">MGRPEAFRTSGRHRRWGYRLGLLGLLLMPLAGLTYGYLALRQSPRTAVEAAQQALAQARAAAAEQYAPVHWRKAEQVWEEVLRRWRLANQRWWSLPDDYAQITALARQAQHEAIVAAAQAAQVRDSLHRESRQMLAALAPRLDSLQRWLRLLPYRPAWLQQLQVAQQQYQAAQYAFEQQALWEAARKARQAHLQTLALTQQVSDYVRDYLAQVPRWRQWVAEARAEARRQNQWLIVVDKMARQCLVYRGDRQLAVFPIELGPNWMGSKHYAGDRATPEGRYRVVRKLGPGETRYYRALLLDYPNAEDRARFARARREGLLPPGAKIGGLIEIHGEGGRGADWTEGCVALHNQDMRRLYEMIPVGTPVVIVGTLDPPSWVQQMIAVHAR</sequence>
<evidence type="ECO:0000256" key="4">
    <source>
        <dbReference type="ARBA" id="ARBA00022960"/>
    </source>
</evidence>